<dbReference type="PANTHER" id="PTHR36007:SF2">
    <property type="entry name" value="TRANSPORT PROTEIN-RELATED"/>
    <property type="match status" value="1"/>
</dbReference>
<keyword evidence="3" id="KW-1185">Reference proteome</keyword>
<dbReference type="PANTHER" id="PTHR36007">
    <property type="entry name" value="TRANSPORT PROTEIN-RELATED"/>
    <property type="match status" value="1"/>
</dbReference>
<keyword evidence="1" id="KW-1133">Transmembrane helix</keyword>
<dbReference type="Proteomes" id="UP001589833">
    <property type="component" value="Unassembled WGS sequence"/>
</dbReference>
<feature type="transmembrane region" description="Helical" evidence="1">
    <location>
        <begin position="54"/>
        <end position="72"/>
    </location>
</feature>
<dbReference type="Pfam" id="PF06695">
    <property type="entry name" value="Sm_multidrug_ex"/>
    <property type="match status" value="1"/>
</dbReference>
<protein>
    <submittedName>
        <fullName evidence="2">COG2426 family protein</fullName>
    </submittedName>
</protein>
<keyword evidence="1" id="KW-0472">Membrane</keyword>
<keyword evidence="1" id="KW-0812">Transmembrane</keyword>
<proteinExistence type="predicted"/>
<evidence type="ECO:0000313" key="2">
    <source>
        <dbReference type="EMBL" id="MFC0561529.1"/>
    </source>
</evidence>
<sequence length="166" mass="18465">MEDIKDSIQGFLIENLSFLPPEAIILIISAMPIIEIRGGLPSGVFLGLSFQSALFFSILGNLLPIAPILVFFKPVSKFLMRFNSYEKFYGWIYKRTMGKSHKVEKYGAMGLVLFTAIPFPTTGAYSACLAAILFFIPFRIAFFSISIGVLIASIIMGIITYPLYLN</sequence>
<evidence type="ECO:0000313" key="3">
    <source>
        <dbReference type="Proteomes" id="UP001589833"/>
    </source>
</evidence>
<gene>
    <name evidence="2" type="ORF">ACFFH4_21720</name>
</gene>
<name>A0ABV6NM64_9BACI</name>
<reference evidence="2 3" key="1">
    <citation type="submission" date="2024-09" db="EMBL/GenBank/DDBJ databases">
        <authorList>
            <person name="Sun Q."/>
            <person name="Mori K."/>
        </authorList>
    </citation>
    <scope>NUCLEOTIDE SEQUENCE [LARGE SCALE GENOMIC DNA]</scope>
    <source>
        <strain evidence="2 3">NCAIM B.02301</strain>
    </source>
</reference>
<feature type="transmembrane region" description="Helical" evidence="1">
    <location>
        <begin position="142"/>
        <end position="164"/>
    </location>
</feature>
<comment type="caution">
    <text evidence="2">The sequence shown here is derived from an EMBL/GenBank/DDBJ whole genome shotgun (WGS) entry which is preliminary data.</text>
</comment>
<dbReference type="InterPro" id="IPR009577">
    <property type="entry name" value="Sm_multidrug_ex"/>
</dbReference>
<accession>A0ABV6NM64</accession>
<feature type="transmembrane region" description="Helical" evidence="1">
    <location>
        <begin position="106"/>
        <end position="136"/>
    </location>
</feature>
<dbReference type="EMBL" id="JBHLTR010000074">
    <property type="protein sequence ID" value="MFC0561529.1"/>
    <property type="molecule type" value="Genomic_DNA"/>
</dbReference>
<feature type="transmembrane region" description="Helical" evidence="1">
    <location>
        <begin position="12"/>
        <end position="34"/>
    </location>
</feature>
<dbReference type="RefSeq" id="WP_273848314.1">
    <property type="nucleotide sequence ID" value="NZ_JAQQWT010000065.1"/>
</dbReference>
<evidence type="ECO:0000256" key="1">
    <source>
        <dbReference type="SAM" id="Phobius"/>
    </source>
</evidence>
<organism evidence="2 3">
    <name type="scientific">Halalkalibacter alkalisediminis</name>
    <dbReference type="NCBI Taxonomy" id="935616"/>
    <lineage>
        <taxon>Bacteria</taxon>
        <taxon>Bacillati</taxon>
        <taxon>Bacillota</taxon>
        <taxon>Bacilli</taxon>
        <taxon>Bacillales</taxon>
        <taxon>Bacillaceae</taxon>
        <taxon>Halalkalibacter</taxon>
    </lineage>
</organism>